<evidence type="ECO:0000313" key="14">
    <source>
        <dbReference type="EMBL" id="AMB93586.1"/>
    </source>
</evidence>
<comment type="similarity">
    <text evidence="12">Belongs to the metallo-beta-lactamase superfamily. RNA-metabolizing metallo-beta-lactamase-like family. Bacterial RNase J subfamily.</text>
</comment>
<name>A0A0X8FA38_9LACT</name>
<dbReference type="InterPro" id="IPR030854">
    <property type="entry name" value="RNase_J_bac"/>
</dbReference>
<organism evidence="14 15">
    <name type="scientific">Aerococcus sanguinicola</name>
    <dbReference type="NCBI Taxonomy" id="119206"/>
    <lineage>
        <taxon>Bacteria</taxon>
        <taxon>Bacillati</taxon>
        <taxon>Bacillota</taxon>
        <taxon>Bacilli</taxon>
        <taxon>Lactobacillales</taxon>
        <taxon>Aerococcaceae</taxon>
        <taxon>Aerococcus</taxon>
    </lineage>
</organism>
<dbReference type="InterPro" id="IPR036866">
    <property type="entry name" value="RibonucZ/Hydroxyglut_hydro"/>
</dbReference>
<dbReference type="AlphaFoldDB" id="A0A0X8FA38"/>
<proteinExistence type="inferred from homology"/>
<dbReference type="InterPro" id="IPR055132">
    <property type="entry name" value="RNase_J_b_CASP"/>
</dbReference>
<dbReference type="EMBL" id="CP014160">
    <property type="protein sequence ID" value="AMB93586.1"/>
    <property type="molecule type" value="Genomic_DNA"/>
</dbReference>
<accession>A0A0X8FA38</accession>
<dbReference type="SMART" id="SM00849">
    <property type="entry name" value="Lactamase_B"/>
    <property type="match status" value="1"/>
</dbReference>
<gene>
    <name evidence="12" type="primary">rnj</name>
    <name evidence="14" type="ORF">AWM72_01885</name>
</gene>
<evidence type="ECO:0000256" key="2">
    <source>
        <dbReference type="ARBA" id="ARBA00004496"/>
    </source>
</evidence>
<dbReference type="CDD" id="cd07714">
    <property type="entry name" value="RNaseJ_MBL-fold"/>
    <property type="match status" value="1"/>
</dbReference>
<dbReference type="PANTHER" id="PTHR43694">
    <property type="entry name" value="RIBONUCLEASE J"/>
    <property type="match status" value="1"/>
</dbReference>
<dbReference type="Gene3D" id="3.60.15.10">
    <property type="entry name" value="Ribonuclease Z/Hydroxyacylglutathione hydrolase-like"/>
    <property type="match status" value="1"/>
</dbReference>
<evidence type="ECO:0000256" key="10">
    <source>
        <dbReference type="ARBA" id="ARBA00022839"/>
    </source>
</evidence>
<sequence length="567" mass="63074">MSEIKFISWGGVRENGKDMYIVEVDGMIYILDCGLVYPPNEMLGIDVMIPDFSYLKENEDRIAGVFLTHGHPDAIGGLPYLLKEVNVPVFGTELTIELLKVMSRSVGVKNFKDFHTIDDDNEIDFGDVVVSFIKTTHSLPDSVAIVLKTSEGNIVYTGDFKMDASVSEDYATDFARLTQVAGEGVLALLSESSKAASYFENASEVVVKESLQDEVVKAEGRVIVSAVASNLMRLQQIIDVAQSTGRHIFISGEALEQIIDVAIRLDKLKLPSKDLIKRTEQLGNYKDEEIIILETGKSGEPLYALQRMAKARGNKQLKIKEGDLVILATTPNTDMEKVVPETKDMVYRAGGHTLELSSKYHTSGHASPKDLQFLMSILKPQYLIPVSGEYQLMHAHKKLAEQIGFKENQIFLLDKGDTLTYKKGKMTLGDKVPASNVLIDGSGVGDIGNIVLRDRTMLGEDGIFVVVLTISRREGKILAGPEIISRGFIFMKESEDLLKESSERVRKVVLDNLEDKNFQWSKLKSGIRDELGKFLFKQTNRRPMILPVIMEASNYRKGRKKKGGKKG</sequence>
<keyword evidence="4 12" id="KW-0698">rRNA processing</keyword>
<dbReference type="GeneID" id="92902821"/>
<dbReference type="InterPro" id="IPR042173">
    <property type="entry name" value="RNase_J_2"/>
</dbReference>
<comment type="function">
    <text evidence="12">An RNase that has 5'-3' exonuclease and possibly endonuclease activity. Involved in maturation of rRNA and in some organisms also mRNA maturation and/or decay.</text>
</comment>
<evidence type="ECO:0000256" key="12">
    <source>
        <dbReference type="HAMAP-Rule" id="MF_01491"/>
    </source>
</evidence>
<dbReference type="NCBIfam" id="TIGR00649">
    <property type="entry name" value="MG423"/>
    <property type="match status" value="1"/>
</dbReference>
<dbReference type="Proteomes" id="UP000069912">
    <property type="component" value="Chromosome"/>
</dbReference>
<dbReference type="Pfam" id="PF22505">
    <property type="entry name" value="RNase_J_b_CASP"/>
    <property type="match status" value="1"/>
</dbReference>
<keyword evidence="11 12" id="KW-0694">RNA-binding</keyword>
<reference evidence="14 15" key="1">
    <citation type="journal article" date="2016" name="Genome Announc.">
        <title>Complete Genome Sequences of Aerococcus christensenii CCUG 28831T, Aerococcus sanguinicola CCUG 43001T, Aerococcus urinae CCUG 36881T, Aerococcus urinaeequi CCUG 28094T, Aerococcus urinaehominis CCUG 42038 BT, and Aerococcus viridans CCUG 4311T.</title>
        <authorList>
            <person name="Carkaci D."/>
            <person name="Dargis R."/>
            <person name="Nielsen X.C."/>
            <person name="Skovgaard O."/>
            <person name="Fuursted K."/>
            <person name="Christensen J.J."/>
        </authorList>
    </citation>
    <scope>NUCLEOTIDE SEQUENCE [LARGE SCALE GENOMIC DNA]</scope>
    <source>
        <strain evidence="14 15">CCUG43001</strain>
    </source>
</reference>
<keyword evidence="7 12" id="KW-0255">Endonuclease</keyword>
<dbReference type="PANTHER" id="PTHR43694:SF4">
    <property type="entry name" value="RIBONUCLEASE J 2"/>
    <property type="match status" value="1"/>
</dbReference>
<dbReference type="GO" id="GO:0005737">
    <property type="term" value="C:cytoplasm"/>
    <property type="evidence" value="ECO:0007669"/>
    <property type="project" value="UniProtKB-SubCell"/>
</dbReference>
<protein>
    <recommendedName>
        <fullName evidence="12">Ribonuclease J</fullName>
        <shortName evidence="12">RNase J</shortName>
        <ecNumber evidence="12">3.1.-.-</ecNumber>
    </recommendedName>
</protein>
<evidence type="ECO:0000256" key="5">
    <source>
        <dbReference type="ARBA" id="ARBA00022722"/>
    </source>
</evidence>
<dbReference type="HAMAP" id="MF_01491">
    <property type="entry name" value="RNase_J_bact"/>
    <property type="match status" value="1"/>
</dbReference>
<dbReference type="GO" id="GO:0004534">
    <property type="term" value="F:5'-3' RNA exonuclease activity"/>
    <property type="evidence" value="ECO:0007669"/>
    <property type="project" value="UniProtKB-UniRule"/>
</dbReference>
<comment type="subcellular location">
    <subcellularLocation>
        <location evidence="2 12">Cytoplasm</location>
    </subcellularLocation>
</comment>
<keyword evidence="15" id="KW-1185">Reference proteome</keyword>
<reference evidence="15" key="2">
    <citation type="submission" date="2016-01" db="EMBL/GenBank/DDBJ databases">
        <title>Six Aerococcus type strain genome sequencing and assembly using PacBio and Illumina Hiseq.</title>
        <authorList>
            <person name="Carkaci D."/>
            <person name="Dargis R."/>
            <person name="Nielsen X.C."/>
            <person name="Skovgaard O."/>
            <person name="Fuursted K."/>
            <person name="Christensen J.J."/>
        </authorList>
    </citation>
    <scope>NUCLEOTIDE SEQUENCE [LARGE SCALE GENOMIC DNA]</scope>
    <source>
        <strain evidence="15">CCUG43001</strain>
    </source>
</reference>
<evidence type="ECO:0000256" key="8">
    <source>
        <dbReference type="ARBA" id="ARBA00022801"/>
    </source>
</evidence>
<comment type="cofactor">
    <cofactor evidence="1">
        <name>Zn(2+)</name>
        <dbReference type="ChEBI" id="CHEBI:29105"/>
    </cofactor>
</comment>
<keyword evidence="9" id="KW-0862">Zinc</keyword>
<dbReference type="SUPFAM" id="SSF56281">
    <property type="entry name" value="Metallo-hydrolase/oxidoreductase"/>
    <property type="match status" value="1"/>
</dbReference>
<dbReference type="GO" id="GO:0008270">
    <property type="term" value="F:zinc ion binding"/>
    <property type="evidence" value="ECO:0007669"/>
    <property type="project" value="InterPro"/>
</dbReference>
<dbReference type="Pfam" id="PF17770">
    <property type="entry name" value="RNase_J_C"/>
    <property type="match status" value="1"/>
</dbReference>
<dbReference type="GO" id="GO:0004521">
    <property type="term" value="F:RNA endonuclease activity"/>
    <property type="evidence" value="ECO:0007669"/>
    <property type="project" value="UniProtKB-UniRule"/>
</dbReference>
<keyword evidence="10 12" id="KW-0269">Exonuclease</keyword>
<dbReference type="InterPro" id="IPR011108">
    <property type="entry name" value="RMMBL"/>
</dbReference>
<keyword evidence="8 12" id="KW-0378">Hydrolase</keyword>
<dbReference type="Pfam" id="PF07521">
    <property type="entry name" value="RMMBL"/>
    <property type="match status" value="1"/>
</dbReference>
<keyword evidence="6" id="KW-0479">Metal-binding</keyword>
<dbReference type="Gene3D" id="3.40.50.10710">
    <property type="entry name" value="Metallo-hydrolase/oxidoreductase"/>
    <property type="match status" value="1"/>
</dbReference>
<evidence type="ECO:0000256" key="1">
    <source>
        <dbReference type="ARBA" id="ARBA00001947"/>
    </source>
</evidence>
<dbReference type="EC" id="3.1.-.-" evidence="12"/>
<dbReference type="InterPro" id="IPR041636">
    <property type="entry name" value="RNase_J_C"/>
</dbReference>
<dbReference type="KEGG" id="asan:AWM72_01885"/>
<feature type="binding site" evidence="12">
    <location>
        <begin position="361"/>
        <end position="365"/>
    </location>
    <ligand>
        <name>substrate</name>
    </ligand>
</feature>
<dbReference type="GO" id="GO:0006364">
    <property type="term" value="P:rRNA processing"/>
    <property type="evidence" value="ECO:0007669"/>
    <property type="project" value="UniProtKB-UniRule"/>
</dbReference>
<evidence type="ECO:0000256" key="9">
    <source>
        <dbReference type="ARBA" id="ARBA00022833"/>
    </source>
</evidence>
<evidence type="ECO:0000313" key="15">
    <source>
        <dbReference type="Proteomes" id="UP000069912"/>
    </source>
</evidence>
<dbReference type="FunFam" id="3.10.20.580:FF:000001">
    <property type="entry name" value="Ribonuclease J"/>
    <property type="match status" value="1"/>
</dbReference>
<dbReference type="RefSeq" id="WP_067972326.1">
    <property type="nucleotide sequence ID" value="NZ_CP014160.1"/>
</dbReference>
<dbReference type="InterPro" id="IPR004613">
    <property type="entry name" value="RNase_J"/>
</dbReference>
<comment type="subunit">
    <text evidence="12">Homodimer, may be a subunit of the RNA degradosome.</text>
</comment>
<evidence type="ECO:0000256" key="3">
    <source>
        <dbReference type="ARBA" id="ARBA00022490"/>
    </source>
</evidence>
<evidence type="ECO:0000256" key="11">
    <source>
        <dbReference type="ARBA" id="ARBA00022884"/>
    </source>
</evidence>
<evidence type="ECO:0000256" key="6">
    <source>
        <dbReference type="ARBA" id="ARBA00022723"/>
    </source>
</evidence>
<dbReference type="InterPro" id="IPR001279">
    <property type="entry name" value="Metallo-B-lactamas"/>
</dbReference>
<evidence type="ECO:0000256" key="7">
    <source>
        <dbReference type="ARBA" id="ARBA00022759"/>
    </source>
</evidence>
<keyword evidence="5 12" id="KW-0540">Nuclease</keyword>
<feature type="domain" description="Metallo-beta-lactamase" evidence="13">
    <location>
        <begin position="16"/>
        <end position="211"/>
    </location>
</feature>
<dbReference type="Pfam" id="PF00753">
    <property type="entry name" value="Lactamase_B"/>
    <property type="match status" value="1"/>
</dbReference>
<dbReference type="GO" id="GO:0003723">
    <property type="term" value="F:RNA binding"/>
    <property type="evidence" value="ECO:0007669"/>
    <property type="project" value="UniProtKB-UniRule"/>
</dbReference>
<evidence type="ECO:0000259" key="13">
    <source>
        <dbReference type="SMART" id="SM00849"/>
    </source>
</evidence>
<evidence type="ECO:0000256" key="4">
    <source>
        <dbReference type="ARBA" id="ARBA00022552"/>
    </source>
</evidence>
<keyword evidence="3 12" id="KW-0963">Cytoplasm</keyword>
<dbReference type="Gene3D" id="3.10.20.580">
    <property type="match status" value="1"/>
</dbReference>